<protein>
    <recommendedName>
        <fullName evidence="1">Aminoglycoside phosphotransferase domain-containing protein</fullName>
    </recommendedName>
</protein>
<feature type="non-terminal residue" evidence="2">
    <location>
        <position position="1"/>
    </location>
</feature>
<proteinExistence type="predicted"/>
<dbReference type="PANTHER" id="PTHR21310:SF51">
    <property type="entry name" value="AMINOGLYCOSIDE PHOSPHOTRANSFERASE DOMAIN-CONTAINING PROTEIN"/>
    <property type="match status" value="1"/>
</dbReference>
<dbReference type="InterPro" id="IPR011009">
    <property type="entry name" value="Kinase-like_dom_sf"/>
</dbReference>
<keyword evidence="3" id="KW-1185">Reference proteome</keyword>
<evidence type="ECO:0000313" key="2">
    <source>
        <dbReference type="EMBL" id="KAF2713996.1"/>
    </source>
</evidence>
<reference evidence="2" key="1">
    <citation type="journal article" date="2020" name="Stud. Mycol.">
        <title>101 Dothideomycetes genomes: a test case for predicting lifestyles and emergence of pathogens.</title>
        <authorList>
            <person name="Haridas S."/>
            <person name="Albert R."/>
            <person name="Binder M."/>
            <person name="Bloem J."/>
            <person name="Labutti K."/>
            <person name="Salamov A."/>
            <person name="Andreopoulos B."/>
            <person name="Baker S."/>
            <person name="Barry K."/>
            <person name="Bills G."/>
            <person name="Bluhm B."/>
            <person name="Cannon C."/>
            <person name="Castanera R."/>
            <person name="Culley D."/>
            <person name="Daum C."/>
            <person name="Ezra D."/>
            <person name="Gonzalez J."/>
            <person name="Henrissat B."/>
            <person name="Kuo A."/>
            <person name="Liang C."/>
            <person name="Lipzen A."/>
            <person name="Lutzoni F."/>
            <person name="Magnuson J."/>
            <person name="Mondo S."/>
            <person name="Nolan M."/>
            <person name="Ohm R."/>
            <person name="Pangilinan J."/>
            <person name="Park H.-J."/>
            <person name="Ramirez L."/>
            <person name="Alfaro M."/>
            <person name="Sun H."/>
            <person name="Tritt A."/>
            <person name="Yoshinaga Y."/>
            <person name="Zwiers L.-H."/>
            <person name="Turgeon B."/>
            <person name="Goodwin S."/>
            <person name="Spatafora J."/>
            <person name="Crous P."/>
            <person name="Grigoriev I."/>
        </authorList>
    </citation>
    <scope>NUCLEOTIDE SEQUENCE</scope>
    <source>
        <strain evidence="2">CBS 279.74</strain>
    </source>
</reference>
<evidence type="ECO:0000313" key="3">
    <source>
        <dbReference type="Proteomes" id="UP000799428"/>
    </source>
</evidence>
<dbReference type="Proteomes" id="UP000799428">
    <property type="component" value="Unassembled WGS sequence"/>
</dbReference>
<dbReference type="InterPro" id="IPR002575">
    <property type="entry name" value="Aminoglycoside_PTrfase"/>
</dbReference>
<dbReference type="SUPFAM" id="SSF56112">
    <property type="entry name" value="Protein kinase-like (PK-like)"/>
    <property type="match status" value="1"/>
</dbReference>
<dbReference type="Gene3D" id="3.90.1200.10">
    <property type="match status" value="1"/>
</dbReference>
<dbReference type="Pfam" id="PF01636">
    <property type="entry name" value="APH"/>
    <property type="match status" value="1"/>
</dbReference>
<dbReference type="OrthoDB" id="10003767at2759"/>
<dbReference type="EMBL" id="MU005765">
    <property type="protein sequence ID" value="KAF2713996.1"/>
    <property type="molecule type" value="Genomic_DNA"/>
</dbReference>
<feature type="domain" description="Aminoglycoside phosphotransferase" evidence="1">
    <location>
        <begin position="94"/>
        <end position="323"/>
    </location>
</feature>
<dbReference type="AlphaFoldDB" id="A0A6G1KM80"/>
<evidence type="ECO:0000259" key="1">
    <source>
        <dbReference type="Pfam" id="PF01636"/>
    </source>
</evidence>
<gene>
    <name evidence="2" type="ORF">K504DRAFT_356865</name>
</gene>
<accession>A0A6G1KM80</accession>
<name>A0A6G1KM80_9PLEO</name>
<dbReference type="InterPro" id="IPR051678">
    <property type="entry name" value="AGP_Transferase"/>
</dbReference>
<feature type="non-terminal residue" evidence="2">
    <location>
        <position position="379"/>
    </location>
</feature>
<dbReference type="PANTHER" id="PTHR21310">
    <property type="entry name" value="AMINOGLYCOSIDE PHOSPHOTRANSFERASE-RELATED-RELATED"/>
    <property type="match status" value="1"/>
</dbReference>
<organism evidence="2 3">
    <name type="scientific">Pleomassaria siparia CBS 279.74</name>
    <dbReference type="NCBI Taxonomy" id="1314801"/>
    <lineage>
        <taxon>Eukaryota</taxon>
        <taxon>Fungi</taxon>
        <taxon>Dikarya</taxon>
        <taxon>Ascomycota</taxon>
        <taxon>Pezizomycotina</taxon>
        <taxon>Dothideomycetes</taxon>
        <taxon>Pleosporomycetidae</taxon>
        <taxon>Pleosporales</taxon>
        <taxon>Pleomassariaceae</taxon>
        <taxon>Pleomassaria</taxon>
    </lineage>
</organism>
<sequence>VEDKQEPESDDDDDEEYEYKSRWGPILAITDSSFIALAQRISPSTSTLWEVEKRTEGTFNHAVILKNLNTRIVIKVPVVATPARWQAAQAKIMRSQVHTMTHIKTEIPHFPIPCVIAWDTTFNNEIQVPYLAETFIEGKSAWNIWYDKDKNGEYDCTNSDFPSEEREKLRVTFLQSLAKTMAELRTLEFDQIGMMYFEDDDPSKATIGPYVEWLGRGNEENRLYFERSVAASAEEYYIDQVREKELPMDKPQTKAISIILDSIFKSSPFDSSKKTGEEKETFTFRHDDLALQNIICSDKGEVTGIIDWDNVSTVPRCVGFSSLPFFLWEDWDDYYVLSKEYVHSPWTLDRYRNVYANAMIGVCGVDSDAKYTAKSHIYN</sequence>